<dbReference type="InterPro" id="IPR025543">
    <property type="entry name" value="Dodecin-like"/>
</dbReference>
<evidence type="ECO:0000313" key="2">
    <source>
        <dbReference type="Proteomes" id="UP000035762"/>
    </source>
</evidence>
<organism evidence="1 2">
    <name type="scientific">Afipia felis</name>
    <name type="common">Cat scratch disease bacillus</name>
    <dbReference type="NCBI Taxonomy" id="1035"/>
    <lineage>
        <taxon>Bacteria</taxon>
        <taxon>Pseudomonadati</taxon>
        <taxon>Pseudomonadota</taxon>
        <taxon>Alphaproteobacteria</taxon>
        <taxon>Hyphomicrobiales</taxon>
        <taxon>Nitrobacteraceae</taxon>
        <taxon>Afipia</taxon>
    </lineage>
</organism>
<protein>
    <recommendedName>
        <fullName evidence="3">Dodecin domain-containing protein</fullName>
    </recommendedName>
</protein>
<dbReference type="STRING" id="1035.BN961_01091"/>
<dbReference type="InterPro" id="IPR036694">
    <property type="entry name" value="Dodecin-like_sf"/>
</dbReference>
<name>A0A090MJL3_AFIFE</name>
<dbReference type="PANTHER" id="PTHR39324:SF1">
    <property type="entry name" value="CALCIUM DODECIN"/>
    <property type="match status" value="1"/>
</dbReference>
<sequence length="67" mass="7427">MSVAKVIEITSLSKKSFEDAITEGIKRAGKTVSNIEGAWIKEQNVQIKDGNIIGFRVNMNLTFILDD</sequence>
<dbReference type="EMBL" id="CCAZ020000001">
    <property type="protein sequence ID" value="CEG07690.1"/>
    <property type="molecule type" value="Genomic_DNA"/>
</dbReference>
<dbReference type="SUPFAM" id="SSF89807">
    <property type="entry name" value="Dodecin-like"/>
    <property type="match status" value="1"/>
</dbReference>
<reference evidence="1 2" key="1">
    <citation type="journal article" date="2014" name="Genome Announc.">
        <title>Genome Sequence of Afipia felis Strain 76713, Isolated in Hospital Water Using an Amoeba Co-Culture Procedure.</title>
        <authorList>
            <person name="Benamar S."/>
            <person name="La Scola B."/>
            <person name="Croce O."/>
        </authorList>
    </citation>
    <scope>NUCLEOTIDE SEQUENCE [LARGE SCALE GENOMIC DNA]</scope>
    <source>
        <strain evidence="1 2">76713</strain>
    </source>
</reference>
<keyword evidence="2" id="KW-1185">Reference proteome</keyword>
<dbReference type="InterPro" id="IPR009923">
    <property type="entry name" value="Dodecin"/>
</dbReference>
<proteinExistence type="predicted"/>
<dbReference type="RefSeq" id="WP_048755868.1">
    <property type="nucleotide sequence ID" value="NZ_CCAZ020000001.1"/>
</dbReference>
<dbReference type="Pfam" id="PF07311">
    <property type="entry name" value="Dodecin"/>
    <property type="match status" value="1"/>
</dbReference>
<gene>
    <name evidence="1" type="ORF">BN961_01091</name>
</gene>
<dbReference type="Gene3D" id="3.30.1660.10">
    <property type="entry name" value="Flavin-binding protein dodecin"/>
    <property type="match status" value="1"/>
</dbReference>
<evidence type="ECO:0008006" key="3">
    <source>
        <dbReference type="Google" id="ProtNLM"/>
    </source>
</evidence>
<evidence type="ECO:0000313" key="1">
    <source>
        <dbReference type="EMBL" id="CEG07690.1"/>
    </source>
</evidence>
<dbReference type="Proteomes" id="UP000035762">
    <property type="component" value="Unassembled WGS sequence"/>
</dbReference>
<accession>A0A090MJL3</accession>
<dbReference type="OrthoDB" id="9805449at2"/>
<dbReference type="AlphaFoldDB" id="A0A090MJL3"/>
<dbReference type="PANTHER" id="PTHR39324">
    <property type="entry name" value="CALCIUM DODECIN"/>
    <property type="match status" value="1"/>
</dbReference>
<comment type="caution">
    <text evidence="1">The sequence shown here is derived from an EMBL/GenBank/DDBJ whole genome shotgun (WGS) entry which is preliminary data.</text>
</comment>